<name>A0A1K1YJ65_9GAMM</name>
<sequence>MNISRPEQRTLHVLAKGGRIVHFRDGSGRVKSVECYTREGHLLSDCTLPVFSRLRTKGLIKSRNGQPYQISTQGLKAVRPQLDNR</sequence>
<dbReference type="RefSeq" id="WP_072326559.1">
    <property type="nucleotide sequence ID" value="NZ_FPJW01000008.1"/>
</dbReference>
<dbReference type="OrthoDB" id="7204880at2"/>
<keyword evidence="3" id="KW-1185">Reference proteome</keyword>
<dbReference type="EMBL" id="FPJW01000008">
    <property type="protein sequence ID" value="SFX61477.1"/>
    <property type="molecule type" value="Genomic_DNA"/>
</dbReference>
<dbReference type="AlphaFoldDB" id="A0A1K1YJ65"/>
<dbReference type="STRING" id="1122209.SAMN02745752_02255"/>
<dbReference type="InterPro" id="IPR018654">
    <property type="entry name" value="YjhX_toxin"/>
</dbReference>
<gene>
    <name evidence="2" type="ORF">SAMN02745752_02255</name>
</gene>
<evidence type="ECO:0000256" key="1">
    <source>
        <dbReference type="HAMAP-Rule" id="MF_00827"/>
    </source>
</evidence>
<protein>
    <recommendedName>
        <fullName evidence="1">UPF0386 protein SAMN02745752_02255</fullName>
    </recommendedName>
</protein>
<accession>A0A1K1YJ65</accession>
<reference evidence="2 3" key="1">
    <citation type="submission" date="2016-11" db="EMBL/GenBank/DDBJ databases">
        <authorList>
            <person name="Jaros S."/>
            <person name="Januszkiewicz K."/>
            <person name="Wedrychowicz H."/>
        </authorList>
    </citation>
    <scope>NUCLEOTIDE SEQUENCE [LARGE SCALE GENOMIC DNA]</scope>
    <source>
        <strain evidence="2 3">DSM 21637</strain>
    </source>
</reference>
<dbReference type="HAMAP" id="MF_00827">
    <property type="entry name" value="UPF0386"/>
    <property type="match status" value="1"/>
</dbReference>
<proteinExistence type="inferred from homology"/>
<comment type="similarity">
    <text evidence="1">Belongs to the UPF0386 family.</text>
</comment>
<dbReference type="NCBIfam" id="NF010240">
    <property type="entry name" value="PRK13687.1"/>
    <property type="match status" value="1"/>
</dbReference>
<organism evidence="2 3">
    <name type="scientific">Marinospirillum alkaliphilum DSM 21637</name>
    <dbReference type="NCBI Taxonomy" id="1122209"/>
    <lineage>
        <taxon>Bacteria</taxon>
        <taxon>Pseudomonadati</taxon>
        <taxon>Pseudomonadota</taxon>
        <taxon>Gammaproteobacteria</taxon>
        <taxon>Oceanospirillales</taxon>
        <taxon>Oceanospirillaceae</taxon>
        <taxon>Marinospirillum</taxon>
    </lineage>
</organism>
<dbReference type="Pfam" id="PF09857">
    <property type="entry name" value="YjhX_toxin"/>
    <property type="match status" value="1"/>
</dbReference>
<evidence type="ECO:0000313" key="2">
    <source>
        <dbReference type="EMBL" id="SFX61477.1"/>
    </source>
</evidence>
<evidence type="ECO:0000313" key="3">
    <source>
        <dbReference type="Proteomes" id="UP000182350"/>
    </source>
</evidence>
<dbReference type="Proteomes" id="UP000182350">
    <property type="component" value="Unassembled WGS sequence"/>
</dbReference>